<protein>
    <submittedName>
        <fullName evidence="2">Uncharacterized protein DUF664</fullName>
    </submittedName>
</protein>
<dbReference type="SUPFAM" id="SSF109854">
    <property type="entry name" value="DinB/YfiT-like putative metalloenzymes"/>
    <property type="match status" value="1"/>
</dbReference>
<accession>A0A3D9LH87</accession>
<feature type="region of interest" description="Disordered" evidence="1">
    <location>
        <begin position="1"/>
        <end position="30"/>
    </location>
</feature>
<gene>
    <name evidence="2" type="ORF">C8E99_2278</name>
</gene>
<dbReference type="AlphaFoldDB" id="A0A3D9LH87"/>
<reference evidence="2 3" key="1">
    <citation type="submission" date="2018-07" db="EMBL/GenBank/DDBJ databases">
        <title>Sequencing the genomes of 1000 actinobacteria strains.</title>
        <authorList>
            <person name="Klenk H.-P."/>
        </authorList>
    </citation>
    <scope>NUCLEOTIDE SEQUENCE [LARGE SCALE GENOMIC DNA]</scope>
    <source>
        <strain evidence="2 3">DSM 14442</strain>
    </source>
</reference>
<organism evidence="2 3">
    <name type="scientific">Citricoccus muralis</name>
    <dbReference type="NCBI Taxonomy" id="169134"/>
    <lineage>
        <taxon>Bacteria</taxon>
        <taxon>Bacillati</taxon>
        <taxon>Actinomycetota</taxon>
        <taxon>Actinomycetes</taxon>
        <taxon>Micrococcales</taxon>
        <taxon>Micrococcaceae</taxon>
        <taxon>Citricoccus</taxon>
    </lineage>
</organism>
<name>A0A3D9LH87_9MICC</name>
<dbReference type="Gene3D" id="1.20.120.450">
    <property type="entry name" value="dinb family like domain"/>
    <property type="match status" value="1"/>
</dbReference>
<keyword evidence="3" id="KW-1185">Reference proteome</keyword>
<dbReference type="Proteomes" id="UP000256727">
    <property type="component" value="Unassembled WGS sequence"/>
</dbReference>
<proteinExistence type="predicted"/>
<dbReference type="InterPro" id="IPR007061">
    <property type="entry name" value="MST-like"/>
</dbReference>
<feature type="compositionally biased region" description="Low complexity" evidence="1">
    <location>
        <begin position="8"/>
        <end position="23"/>
    </location>
</feature>
<evidence type="ECO:0000256" key="1">
    <source>
        <dbReference type="SAM" id="MobiDB-lite"/>
    </source>
</evidence>
<dbReference type="EMBL" id="QREH01000001">
    <property type="protein sequence ID" value="REE04443.1"/>
    <property type="molecule type" value="Genomic_DNA"/>
</dbReference>
<dbReference type="Pfam" id="PF04978">
    <property type="entry name" value="MST"/>
    <property type="match status" value="1"/>
</dbReference>
<dbReference type="InterPro" id="IPR034660">
    <property type="entry name" value="DinB/YfiT-like"/>
</dbReference>
<evidence type="ECO:0000313" key="2">
    <source>
        <dbReference type="EMBL" id="REE04443.1"/>
    </source>
</evidence>
<comment type="caution">
    <text evidence="2">The sequence shown here is derived from an EMBL/GenBank/DDBJ whole genome shotgun (WGS) entry which is preliminary data.</text>
</comment>
<sequence length="231" mass="25083">MAGMPSEPAATPTDATPIDARPPSGSAEDGSVKAVLHHYLRTARRDLRWKLEGLTERQLRTPMTPTGSNLLGIFKHVSSVEVEYFTGCFGRPSGIEMPWFEDDSEPNADMYATAEESVEWVFALADRCAAASDAAIDGLDLAAVGTVPWWRNGTVTLGRLLVHMVAEYQRHLGHVDILRELLDGAAGLAPGNSNLPGEEDGAPEDWWDGYTERLRQIAADAPDTLPNTPTT</sequence>
<evidence type="ECO:0000313" key="3">
    <source>
        <dbReference type="Proteomes" id="UP000256727"/>
    </source>
</evidence>